<dbReference type="Proteomes" id="UP000269998">
    <property type="component" value="Chromosome"/>
</dbReference>
<reference evidence="2" key="1">
    <citation type="submission" date="2018-02" db="EMBL/GenBank/DDBJ databases">
        <authorList>
            <person name="Seth-Smith MB H."/>
            <person name="Seth-Smith H."/>
        </authorList>
    </citation>
    <scope>NUCLEOTIDE SEQUENCE [LARGE SCALE GENOMIC DNA]</scope>
</reference>
<dbReference type="KEGG" id="mbai:MB901379_03186"/>
<protein>
    <submittedName>
        <fullName evidence="1">Uncharacterized protein</fullName>
    </submittedName>
</protein>
<evidence type="ECO:0000313" key="2">
    <source>
        <dbReference type="Proteomes" id="UP000269998"/>
    </source>
</evidence>
<organism evidence="1 2">
    <name type="scientific">Mycobacterium basiliense</name>
    <dbReference type="NCBI Taxonomy" id="2094119"/>
    <lineage>
        <taxon>Bacteria</taxon>
        <taxon>Bacillati</taxon>
        <taxon>Actinomycetota</taxon>
        <taxon>Actinomycetes</taxon>
        <taxon>Mycobacteriales</taxon>
        <taxon>Mycobacteriaceae</taxon>
        <taxon>Mycobacterium</taxon>
    </lineage>
</organism>
<sequence length="69" mass="7384">MDPLPGSAFAAGPTVAAMKNATMENAIVGTVNHSMVAKRASYCRLLSIYGQHNFLELGHSLNLRRLTPA</sequence>
<evidence type="ECO:0000313" key="1">
    <source>
        <dbReference type="EMBL" id="VDM89608.1"/>
    </source>
</evidence>
<keyword evidence="2" id="KW-1185">Reference proteome</keyword>
<proteinExistence type="predicted"/>
<dbReference type="AlphaFoldDB" id="A0A3S5CZX1"/>
<gene>
    <name evidence="1" type="ORF">MB901379_03186</name>
</gene>
<name>A0A3S5CZX1_9MYCO</name>
<accession>A0A3S5CZX1</accession>
<dbReference type="EMBL" id="LR130759">
    <property type="protein sequence ID" value="VDM89608.1"/>
    <property type="molecule type" value="Genomic_DNA"/>
</dbReference>
<dbReference type="RefSeq" id="WP_162334291.1">
    <property type="nucleotide sequence ID" value="NZ_CBCSKE010000018.1"/>
</dbReference>